<reference evidence="2 3" key="1">
    <citation type="submission" date="2024-04" db="EMBL/GenBank/DDBJ databases">
        <authorList>
            <person name="Rising A."/>
            <person name="Reimegard J."/>
            <person name="Sonavane S."/>
            <person name="Akerstrom W."/>
            <person name="Nylinder S."/>
            <person name="Hedman E."/>
            <person name="Kallberg Y."/>
        </authorList>
    </citation>
    <scope>NUCLEOTIDE SEQUENCE [LARGE SCALE GENOMIC DNA]</scope>
</reference>
<organism evidence="2 3">
    <name type="scientific">Larinioides sclopetarius</name>
    <dbReference type="NCBI Taxonomy" id="280406"/>
    <lineage>
        <taxon>Eukaryota</taxon>
        <taxon>Metazoa</taxon>
        <taxon>Ecdysozoa</taxon>
        <taxon>Arthropoda</taxon>
        <taxon>Chelicerata</taxon>
        <taxon>Arachnida</taxon>
        <taxon>Araneae</taxon>
        <taxon>Araneomorphae</taxon>
        <taxon>Entelegynae</taxon>
        <taxon>Araneoidea</taxon>
        <taxon>Araneidae</taxon>
        <taxon>Larinioides</taxon>
    </lineage>
</organism>
<keyword evidence="1" id="KW-0812">Transmembrane</keyword>
<proteinExistence type="predicted"/>
<evidence type="ECO:0000256" key="1">
    <source>
        <dbReference type="SAM" id="Phobius"/>
    </source>
</evidence>
<name>A0AAV1YT63_9ARAC</name>
<protein>
    <submittedName>
        <fullName evidence="2">Uncharacterized protein</fullName>
    </submittedName>
</protein>
<feature type="transmembrane region" description="Helical" evidence="1">
    <location>
        <begin position="6"/>
        <end position="28"/>
    </location>
</feature>
<keyword evidence="1" id="KW-0472">Membrane</keyword>
<dbReference type="InterPro" id="IPR036259">
    <property type="entry name" value="MFS_trans_sf"/>
</dbReference>
<dbReference type="AlphaFoldDB" id="A0AAV1YT63"/>
<dbReference type="SUPFAM" id="SSF103473">
    <property type="entry name" value="MFS general substrate transporter"/>
    <property type="match status" value="1"/>
</dbReference>
<dbReference type="EMBL" id="CAXIEN010000004">
    <property type="protein sequence ID" value="CAL1262157.1"/>
    <property type="molecule type" value="Genomic_DNA"/>
</dbReference>
<evidence type="ECO:0000313" key="3">
    <source>
        <dbReference type="Proteomes" id="UP001497382"/>
    </source>
</evidence>
<comment type="caution">
    <text evidence="2">The sequence shown here is derived from an EMBL/GenBank/DDBJ whole genome shotgun (WGS) entry which is preliminary data.</text>
</comment>
<evidence type="ECO:0000313" key="2">
    <source>
        <dbReference type="EMBL" id="CAL1262157.1"/>
    </source>
</evidence>
<gene>
    <name evidence="2" type="ORF">LARSCL_LOCUS823</name>
</gene>
<keyword evidence="1" id="KW-1133">Transmembrane helix</keyword>
<keyword evidence="3" id="KW-1185">Reference proteome</keyword>
<sequence>MIIFIAGFGIFIGGLNMISSIFVIHYVEEDYLGIAIPSRYLFHAPLSFTQAPLIGFFRDKLQSYDGLLCILISICFVDGIVSLMVPYMERCRHRRKNCSQDRKMQAKGISSILNIE</sequence>
<dbReference type="Proteomes" id="UP001497382">
    <property type="component" value="Unassembled WGS sequence"/>
</dbReference>
<feature type="transmembrane region" description="Helical" evidence="1">
    <location>
        <begin position="64"/>
        <end position="87"/>
    </location>
</feature>
<accession>A0AAV1YT63</accession>